<sequence>MSQLHICAHLCSATNQLVVSCRHPASHESRLSLSSTRDSPSRNSWNEVIIARRQHVCSVPRSIEALTHEIERDPEMSHKEKIWTKMPQMRWLHKWHQLRANKDSIG</sequence>
<evidence type="ECO:0000313" key="1">
    <source>
        <dbReference type="EMBL" id="CAJ2669914.1"/>
    </source>
</evidence>
<gene>
    <name evidence="1" type="ORF">MILVUS5_LOCUS34035</name>
</gene>
<reference evidence="1" key="1">
    <citation type="submission" date="2023-10" db="EMBL/GenBank/DDBJ databases">
        <authorList>
            <person name="Rodriguez Cubillos JULIANA M."/>
            <person name="De Vega J."/>
        </authorList>
    </citation>
    <scope>NUCLEOTIDE SEQUENCE</scope>
</reference>
<keyword evidence="2" id="KW-1185">Reference proteome</keyword>
<proteinExistence type="predicted"/>
<accession>A0ACB0LP88</accession>
<comment type="caution">
    <text evidence="1">The sequence shown here is derived from an EMBL/GenBank/DDBJ whole genome shotgun (WGS) entry which is preliminary data.</text>
</comment>
<organism evidence="1 2">
    <name type="scientific">Trifolium pratense</name>
    <name type="common">Red clover</name>
    <dbReference type="NCBI Taxonomy" id="57577"/>
    <lineage>
        <taxon>Eukaryota</taxon>
        <taxon>Viridiplantae</taxon>
        <taxon>Streptophyta</taxon>
        <taxon>Embryophyta</taxon>
        <taxon>Tracheophyta</taxon>
        <taxon>Spermatophyta</taxon>
        <taxon>Magnoliopsida</taxon>
        <taxon>eudicotyledons</taxon>
        <taxon>Gunneridae</taxon>
        <taxon>Pentapetalae</taxon>
        <taxon>rosids</taxon>
        <taxon>fabids</taxon>
        <taxon>Fabales</taxon>
        <taxon>Fabaceae</taxon>
        <taxon>Papilionoideae</taxon>
        <taxon>50 kb inversion clade</taxon>
        <taxon>NPAAA clade</taxon>
        <taxon>Hologalegina</taxon>
        <taxon>IRL clade</taxon>
        <taxon>Trifolieae</taxon>
        <taxon>Trifolium</taxon>
    </lineage>
</organism>
<dbReference type="Proteomes" id="UP001177021">
    <property type="component" value="Unassembled WGS sequence"/>
</dbReference>
<protein>
    <submittedName>
        <fullName evidence="1">Uncharacterized protein</fullName>
    </submittedName>
</protein>
<dbReference type="EMBL" id="CASHSV030000615">
    <property type="protein sequence ID" value="CAJ2669914.1"/>
    <property type="molecule type" value="Genomic_DNA"/>
</dbReference>
<name>A0ACB0LP88_TRIPR</name>
<evidence type="ECO:0000313" key="2">
    <source>
        <dbReference type="Proteomes" id="UP001177021"/>
    </source>
</evidence>